<dbReference type="InterPro" id="IPR029045">
    <property type="entry name" value="ClpP/crotonase-like_dom_sf"/>
</dbReference>
<dbReference type="EMBL" id="BMOF01000056">
    <property type="protein sequence ID" value="GGK06676.1"/>
    <property type="molecule type" value="Genomic_DNA"/>
</dbReference>
<dbReference type="GO" id="GO:0004658">
    <property type="term" value="F:propionyl-CoA carboxylase activity"/>
    <property type="evidence" value="ECO:0007669"/>
    <property type="project" value="UniProtKB-ARBA"/>
</dbReference>
<dbReference type="PROSITE" id="PS50989">
    <property type="entry name" value="COA_CT_CTER"/>
    <property type="match status" value="1"/>
</dbReference>
<sequence length="527" mass="57329">MNPTTMVDPQRAMYEKIDDLYERKRKIELGGGEEKIAAQHARGKLTARERIDLLLDPDTFVELNPFVTHRATQFGMDKVEAPGEGVVTGYGKIHGRPVYVFAQDFTVFGGALGEMHALKIARIMDLAAKNGAPVIGLNDSGGARIQEGVISLDGYGHVFYRNAVYSGVIPQISVIMGPCAGGAVYSPALTDFVFMVENTSQMFITGPKVIKTVTGETISAEELGGARVHATKSGNVHFTAPSEPDVLEMVRRLLSYLPQNCREKPPAVPYTVTKRDAWIEELAEAVPVEGTKAYDVHKVIDLVVDEGSFFEVHAQFARNVVVGLARIAGEVVGIVANQPKVMAGGLDIDASDKLSRFVRFCDAFNIPLVTFVDVTGFFPGVNQEHGGIIRHGAKILYAYSEATVPKITVILRKAYGGAYVAMNSKAIGADVVYAWPCAEIAVMGPEGAANIIFAKEIAESANPEATRAQKIAEYRRLFANPYVAASHGMVDDVIDPRETRLKLIQALEMLRDKQESRPAKKHSNLPL</sequence>
<dbReference type="FunFam" id="3.90.226.10:FF:000016">
    <property type="entry name" value="Propionyl-CoA carboxylase, beta subunit"/>
    <property type="match status" value="1"/>
</dbReference>
<dbReference type="PROSITE" id="PS50980">
    <property type="entry name" value="COA_CT_NTER"/>
    <property type="match status" value="1"/>
</dbReference>
<dbReference type="FunFam" id="3.90.226.10:FF:000017">
    <property type="entry name" value="Propionyl-CoA carboxylase subunit beta 5"/>
    <property type="match status" value="1"/>
</dbReference>
<organism evidence="4 5">
    <name type="scientific">Calditerricola satsumensis</name>
    <dbReference type="NCBI Taxonomy" id="373054"/>
    <lineage>
        <taxon>Bacteria</taxon>
        <taxon>Bacillati</taxon>
        <taxon>Bacillota</taxon>
        <taxon>Bacilli</taxon>
        <taxon>Bacillales</taxon>
        <taxon>Bacillaceae</taxon>
        <taxon>Calditerricola</taxon>
    </lineage>
</organism>
<feature type="domain" description="CoA carboxyltransferase N-terminal" evidence="2">
    <location>
        <begin position="13"/>
        <end position="269"/>
    </location>
</feature>
<reference evidence="4" key="1">
    <citation type="journal article" date="2014" name="Int. J. Syst. Evol. Microbiol.">
        <title>Complete genome sequence of Corynebacterium casei LMG S-19264T (=DSM 44701T), isolated from a smear-ripened cheese.</title>
        <authorList>
            <consortium name="US DOE Joint Genome Institute (JGI-PGF)"/>
            <person name="Walter F."/>
            <person name="Albersmeier A."/>
            <person name="Kalinowski J."/>
            <person name="Ruckert C."/>
        </authorList>
    </citation>
    <scope>NUCLEOTIDE SEQUENCE</scope>
    <source>
        <strain evidence="4">JCM 14719</strain>
    </source>
</reference>
<dbReference type="SUPFAM" id="SSF52096">
    <property type="entry name" value="ClpP/crotonase"/>
    <property type="match status" value="2"/>
</dbReference>
<gene>
    <name evidence="4" type="ORF">GCM10007043_20940</name>
</gene>
<comment type="similarity">
    <text evidence="1">Belongs to the AccD/PCCB family.</text>
</comment>
<dbReference type="InterPro" id="IPR051047">
    <property type="entry name" value="AccD/PCCB"/>
</dbReference>
<feature type="domain" description="CoA carboxyltransferase C-terminal" evidence="3">
    <location>
        <begin position="277"/>
        <end position="520"/>
    </location>
</feature>
<dbReference type="GO" id="GO:0015977">
    <property type="term" value="P:carbon fixation"/>
    <property type="evidence" value="ECO:0007669"/>
    <property type="project" value="UniProtKB-ARBA"/>
</dbReference>
<reference evidence="4" key="2">
    <citation type="submission" date="2020-09" db="EMBL/GenBank/DDBJ databases">
        <authorList>
            <person name="Sun Q."/>
            <person name="Ohkuma M."/>
        </authorList>
    </citation>
    <scope>NUCLEOTIDE SEQUENCE</scope>
    <source>
        <strain evidence="4">JCM 14719</strain>
    </source>
</reference>
<dbReference type="GO" id="GO:0003989">
    <property type="term" value="F:acetyl-CoA carboxylase activity"/>
    <property type="evidence" value="ECO:0007669"/>
    <property type="project" value="UniProtKB-ARBA"/>
</dbReference>
<accession>A0A8J3BDE0</accession>
<evidence type="ECO:0000259" key="3">
    <source>
        <dbReference type="PROSITE" id="PS50989"/>
    </source>
</evidence>
<dbReference type="PANTHER" id="PTHR43842">
    <property type="entry name" value="PROPIONYL-COA CARBOXYLASE BETA CHAIN"/>
    <property type="match status" value="1"/>
</dbReference>
<proteinExistence type="inferred from homology"/>
<evidence type="ECO:0000313" key="4">
    <source>
        <dbReference type="EMBL" id="GGK06676.1"/>
    </source>
</evidence>
<dbReference type="InterPro" id="IPR011762">
    <property type="entry name" value="COA_CT_N"/>
</dbReference>
<dbReference type="GO" id="GO:0009317">
    <property type="term" value="C:acetyl-CoA carboxylase complex"/>
    <property type="evidence" value="ECO:0007669"/>
    <property type="project" value="TreeGrafter"/>
</dbReference>
<protein>
    <submittedName>
        <fullName evidence="4">Propionyl-CoA carboxylase subunit beta</fullName>
    </submittedName>
</protein>
<evidence type="ECO:0000259" key="2">
    <source>
        <dbReference type="PROSITE" id="PS50980"/>
    </source>
</evidence>
<dbReference type="InterPro" id="IPR034733">
    <property type="entry name" value="AcCoA_carboxyl_beta"/>
</dbReference>
<keyword evidence="5" id="KW-1185">Reference proteome</keyword>
<dbReference type="AlphaFoldDB" id="A0A8J3BDE0"/>
<dbReference type="InterPro" id="IPR011763">
    <property type="entry name" value="COA_CT_C"/>
</dbReference>
<dbReference type="Gene3D" id="3.90.226.10">
    <property type="entry name" value="2-enoyl-CoA Hydratase, Chain A, domain 1"/>
    <property type="match status" value="2"/>
</dbReference>
<comment type="caution">
    <text evidence="4">The sequence shown here is derived from an EMBL/GenBank/DDBJ whole genome shotgun (WGS) entry which is preliminary data.</text>
</comment>
<dbReference type="PANTHER" id="PTHR43842:SF2">
    <property type="entry name" value="PROPIONYL-COA CARBOXYLASE BETA CHAIN, MITOCHONDRIAL"/>
    <property type="match status" value="1"/>
</dbReference>
<name>A0A8J3BDE0_9BACI</name>
<dbReference type="Proteomes" id="UP000637720">
    <property type="component" value="Unassembled WGS sequence"/>
</dbReference>
<dbReference type="Pfam" id="PF01039">
    <property type="entry name" value="Carboxyl_trans"/>
    <property type="match status" value="1"/>
</dbReference>
<evidence type="ECO:0000256" key="1">
    <source>
        <dbReference type="ARBA" id="ARBA00006102"/>
    </source>
</evidence>
<evidence type="ECO:0000313" key="5">
    <source>
        <dbReference type="Proteomes" id="UP000637720"/>
    </source>
</evidence>